<evidence type="ECO:0000256" key="4">
    <source>
        <dbReference type="ARBA" id="ARBA00023317"/>
    </source>
</evidence>
<evidence type="ECO:0000256" key="5">
    <source>
        <dbReference type="RuleBase" id="RU361139"/>
    </source>
</evidence>
<dbReference type="InterPro" id="IPR050642">
    <property type="entry name" value="PDH_E1_Alpha_Subunit"/>
</dbReference>
<proteinExistence type="predicted"/>
<comment type="catalytic activity">
    <reaction evidence="5">
        <text>N(6)-[(R)-lipoyl]-L-lysyl-[protein] + pyruvate + H(+) = N(6)-[(R)-S(8)-acetyldihydrolipoyl]-L-lysyl-[protein] + CO2</text>
        <dbReference type="Rhea" id="RHEA:19189"/>
        <dbReference type="Rhea" id="RHEA-COMP:10474"/>
        <dbReference type="Rhea" id="RHEA-COMP:10478"/>
        <dbReference type="ChEBI" id="CHEBI:15361"/>
        <dbReference type="ChEBI" id="CHEBI:15378"/>
        <dbReference type="ChEBI" id="CHEBI:16526"/>
        <dbReference type="ChEBI" id="CHEBI:83099"/>
        <dbReference type="ChEBI" id="CHEBI:83111"/>
        <dbReference type="EC" id="1.2.4.1"/>
    </reaction>
</comment>
<dbReference type="Gene3D" id="3.40.50.970">
    <property type="match status" value="1"/>
</dbReference>
<dbReference type="GO" id="GO:0004739">
    <property type="term" value="F:pyruvate dehydrogenase (acetyl-transferring) activity"/>
    <property type="evidence" value="ECO:0007669"/>
    <property type="project" value="UniProtKB-UniRule"/>
</dbReference>
<keyword evidence="2 5" id="KW-0560">Oxidoreductase</keyword>
<reference evidence="8 9" key="1">
    <citation type="journal article" date="2018" name="MBio">
        <title>Comparative Genomics Reveals the Core Gene Toolbox for the Fungus-Insect Symbiosis.</title>
        <authorList>
            <person name="Wang Y."/>
            <person name="Stata M."/>
            <person name="Wang W."/>
            <person name="Stajich J.E."/>
            <person name="White M.M."/>
            <person name="Moncalvo J.M."/>
        </authorList>
    </citation>
    <scope>NUCLEOTIDE SEQUENCE [LARGE SCALE GENOMIC DNA]</scope>
    <source>
        <strain evidence="8 9">AUS-77-4</strain>
    </source>
</reference>
<gene>
    <name evidence="8" type="ORF">BB559_001402</name>
    <name evidence="7" type="ORF">BB559_004156</name>
</gene>
<name>A0A2T9Z272_9FUNG</name>
<comment type="function">
    <text evidence="5">The pyruvate dehydrogenase complex catalyzes the overall conversion of pyruvate to acetyl-CoA and CO(2).</text>
</comment>
<dbReference type="InterPro" id="IPR017597">
    <property type="entry name" value="Pyrv_DH_E1_asu_subgrp-y"/>
</dbReference>
<keyword evidence="3 5" id="KW-0786">Thiamine pyrophosphate</keyword>
<dbReference type="EMBL" id="MBFT01000071">
    <property type="protein sequence ID" value="PVU98669.1"/>
    <property type="molecule type" value="Genomic_DNA"/>
</dbReference>
<keyword evidence="4 5" id="KW-0670">Pyruvate</keyword>
<dbReference type="OrthoDB" id="10256198at2759"/>
<dbReference type="EMBL" id="MBFT01000416">
    <property type="protein sequence ID" value="PVU91424.1"/>
    <property type="molecule type" value="Genomic_DNA"/>
</dbReference>
<organism evidence="8 9">
    <name type="scientific">Furculomyces boomerangus</name>
    <dbReference type="NCBI Taxonomy" id="61424"/>
    <lineage>
        <taxon>Eukaryota</taxon>
        <taxon>Fungi</taxon>
        <taxon>Fungi incertae sedis</taxon>
        <taxon>Zoopagomycota</taxon>
        <taxon>Kickxellomycotina</taxon>
        <taxon>Harpellomycetes</taxon>
        <taxon>Harpellales</taxon>
        <taxon>Harpellaceae</taxon>
        <taxon>Furculomyces</taxon>
    </lineage>
</organism>
<evidence type="ECO:0000256" key="3">
    <source>
        <dbReference type="ARBA" id="ARBA00023052"/>
    </source>
</evidence>
<dbReference type="EC" id="1.2.4.1" evidence="5"/>
<evidence type="ECO:0000313" key="8">
    <source>
        <dbReference type="EMBL" id="PVU98669.1"/>
    </source>
</evidence>
<dbReference type="NCBIfam" id="TIGR03182">
    <property type="entry name" value="PDH_E1_alph_y"/>
    <property type="match status" value="1"/>
</dbReference>
<sequence>MSTESDAKMVFPLSPESFVGHRLGSLPSLEVEMPRSEALDMYFKMQVVRRLEMAADAGYKSKMIRGFCHLCTGQEAIPVGVEFGLTKKDSIITAYRCHGFTYMRGVSPKQILAELMGRKDGSSHGKGGSMHMFGPNFYGGNGIVGAQVPIGAGIAFTHKYLNDGSCNIALYGDGASNQGQVFEAFNMAKLWDLPVIFACENNKYGMGTSANRASSNTDYYTRGDLIPGIRVNGMDVLAVKQSIQFAREWTTSGKGPIILEMSTYRYGGHSMSDPGTTYRTRDEIQHMRSTSDPVTGLKARLLESSLITEEELKALDKEAKKMIDIAAAEAKASPEPQVSELFTDVYAHNNDVPYLRGRTASETHHYY</sequence>
<dbReference type="InterPro" id="IPR029061">
    <property type="entry name" value="THDP-binding"/>
</dbReference>
<dbReference type="GO" id="GO:0006086">
    <property type="term" value="P:pyruvate decarboxylation to acetyl-CoA"/>
    <property type="evidence" value="ECO:0007669"/>
    <property type="project" value="InterPro"/>
</dbReference>
<dbReference type="InterPro" id="IPR001017">
    <property type="entry name" value="DH_E1"/>
</dbReference>
<evidence type="ECO:0000256" key="2">
    <source>
        <dbReference type="ARBA" id="ARBA00023002"/>
    </source>
</evidence>
<dbReference type="STRING" id="61424.A0A2T9Z272"/>
<keyword evidence="9" id="KW-1185">Reference proteome</keyword>
<protein>
    <recommendedName>
        <fullName evidence="5">Pyruvate dehydrogenase E1 component subunit alpha</fullName>
        <ecNumber evidence="5">1.2.4.1</ecNumber>
    </recommendedName>
</protein>
<dbReference type="CDD" id="cd02000">
    <property type="entry name" value="TPP_E1_PDC_ADC_BCADC"/>
    <property type="match status" value="1"/>
</dbReference>
<dbReference type="PANTHER" id="PTHR11516">
    <property type="entry name" value="PYRUVATE DEHYDROGENASE E1 COMPONENT, ALPHA SUBUNIT BACTERIAL AND ORGANELLAR"/>
    <property type="match status" value="1"/>
</dbReference>
<evidence type="ECO:0000313" key="7">
    <source>
        <dbReference type="EMBL" id="PVU91424.1"/>
    </source>
</evidence>
<dbReference type="FunFam" id="3.40.50.970:FF:000013">
    <property type="entry name" value="Pyruvate dehydrogenase E1 component subunit alpha"/>
    <property type="match status" value="1"/>
</dbReference>
<dbReference type="SUPFAM" id="SSF52518">
    <property type="entry name" value="Thiamin diphosphate-binding fold (THDP-binding)"/>
    <property type="match status" value="1"/>
</dbReference>
<dbReference type="Pfam" id="PF00676">
    <property type="entry name" value="E1_dh"/>
    <property type="match status" value="1"/>
</dbReference>
<evidence type="ECO:0000259" key="6">
    <source>
        <dbReference type="Pfam" id="PF00676"/>
    </source>
</evidence>
<dbReference type="Proteomes" id="UP000245699">
    <property type="component" value="Unassembled WGS sequence"/>
</dbReference>
<evidence type="ECO:0000313" key="9">
    <source>
        <dbReference type="Proteomes" id="UP000245699"/>
    </source>
</evidence>
<accession>A0A2T9Z272</accession>
<dbReference type="AlphaFoldDB" id="A0A2T9Z272"/>
<feature type="domain" description="Dehydrogenase E1 component" evidence="6">
    <location>
        <begin position="44"/>
        <end position="338"/>
    </location>
</feature>
<comment type="caution">
    <text evidence="8">The sequence shown here is derived from an EMBL/GenBank/DDBJ whole genome shotgun (WGS) entry which is preliminary data.</text>
</comment>
<evidence type="ECO:0000256" key="1">
    <source>
        <dbReference type="ARBA" id="ARBA00001964"/>
    </source>
</evidence>
<comment type="cofactor">
    <cofactor evidence="1 5">
        <name>thiamine diphosphate</name>
        <dbReference type="ChEBI" id="CHEBI:58937"/>
    </cofactor>
</comment>
<dbReference type="PANTHER" id="PTHR11516:SF60">
    <property type="entry name" value="PYRUVATE DEHYDROGENASE E1 COMPONENT SUBUNIT ALPHA"/>
    <property type="match status" value="1"/>
</dbReference>